<dbReference type="Proteomes" id="UP000299102">
    <property type="component" value="Unassembled WGS sequence"/>
</dbReference>
<proteinExistence type="predicted"/>
<sequence>MRAHCVRIPTRRRGSGELAEPRVVCAATNNRRLINTCNSTATAIKRARTIPRFWAGGSGPKTPITLELIQQVPTKALSDIGYEAPQDVVKN</sequence>
<dbReference type="EMBL" id="BGZK01000413">
    <property type="protein sequence ID" value="GBP42213.1"/>
    <property type="molecule type" value="Genomic_DNA"/>
</dbReference>
<evidence type="ECO:0000313" key="2">
    <source>
        <dbReference type="Proteomes" id="UP000299102"/>
    </source>
</evidence>
<protein>
    <submittedName>
        <fullName evidence="1">Uncharacterized protein</fullName>
    </submittedName>
</protein>
<gene>
    <name evidence="1" type="ORF">EVAR_25840_1</name>
</gene>
<dbReference type="AlphaFoldDB" id="A0A4C1VU27"/>
<organism evidence="1 2">
    <name type="scientific">Eumeta variegata</name>
    <name type="common">Bagworm moth</name>
    <name type="synonym">Eumeta japonica</name>
    <dbReference type="NCBI Taxonomy" id="151549"/>
    <lineage>
        <taxon>Eukaryota</taxon>
        <taxon>Metazoa</taxon>
        <taxon>Ecdysozoa</taxon>
        <taxon>Arthropoda</taxon>
        <taxon>Hexapoda</taxon>
        <taxon>Insecta</taxon>
        <taxon>Pterygota</taxon>
        <taxon>Neoptera</taxon>
        <taxon>Endopterygota</taxon>
        <taxon>Lepidoptera</taxon>
        <taxon>Glossata</taxon>
        <taxon>Ditrysia</taxon>
        <taxon>Tineoidea</taxon>
        <taxon>Psychidae</taxon>
        <taxon>Oiketicinae</taxon>
        <taxon>Eumeta</taxon>
    </lineage>
</organism>
<comment type="caution">
    <text evidence="1">The sequence shown here is derived from an EMBL/GenBank/DDBJ whole genome shotgun (WGS) entry which is preliminary data.</text>
</comment>
<name>A0A4C1VU27_EUMVA</name>
<evidence type="ECO:0000313" key="1">
    <source>
        <dbReference type="EMBL" id="GBP42213.1"/>
    </source>
</evidence>
<accession>A0A4C1VU27</accession>
<keyword evidence="2" id="KW-1185">Reference proteome</keyword>
<reference evidence="1 2" key="1">
    <citation type="journal article" date="2019" name="Commun. Biol.">
        <title>The bagworm genome reveals a unique fibroin gene that provides high tensile strength.</title>
        <authorList>
            <person name="Kono N."/>
            <person name="Nakamura H."/>
            <person name="Ohtoshi R."/>
            <person name="Tomita M."/>
            <person name="Numata K."/>
            <person name="Arakawa K."/>
        </authorList>
    </citation>
    <scope>NUCLEOTIDE SEQUENCE [LARGE SCALE GENOMIC DNA]</scope>
</reference>